<gene>
    <name evidence="4" type="ORF">DFR46_1652</name>
</gene>
<dbReference type="GO" id="GO:0042602">
    <property type="term" value="F:riboflavin reductase (NADPH) activity"/>
    <property type="evidence" value="ECO:0007669"/>
    <property type="project" value="TreeGrafter"/>
</dbReference>
<dbReference type="PANTHER" id="PTHR30466:SF11">
    <property type="entry name" value="FLAVIN-DEPENDENT MONOOXYGENASE, REDUCTASE SUBUNIT HSAB"/>
    <property type="match status" value="1"/>
</dbReference>
<reference evidence="4 5" key="1">
    <citation type="submission" date="2018-07" db="EMBL/GenBank/DDBJ databases">
        <title>Genomic Encyclopedia of Type Strains, Phase IV (KMG-IV): sequencing the most valuable type-strain genomes for metagenomic binning, comparative biology and taxonomic classification.</title>
        <authorList>
            <person name="Goeker M."/>
        </authorList>
    </citation>
    <scope>NUCLEOTIDE SEQUENCE [LARGE SCALE GENOMIC DNA]</scope>
    <source>
        <strain evidence="4 5">DSM 26725</strain>
    </source>
</reference>
<dbReference type="InterPro" id="IPR002563">
    <property type="entry name" value="Flavin_Rdtase-like_dom"/>
</dbReference>
<name>A0A3D9FHR1_9SPHN</name>
<proteinExistence type="inferred from homology"/>
<organism evidence="4 5">
    <name type="scientific">Parasphingopyxis lamellibrachiae</name>
    <dbReference type="NCBI Taxonomy" id="680125"/>
    <lineage>
        <taxon>Bacteria</taxon>
        <taxon>Pseudomonadati</taxon>
        <taxon>Pseudomonadota</taxon>
        <taxon>Alphaproteobacteria</taxon>
        <taxon>Sphingomonadales</taxon>
        <taxon>Sphingomonadaceae</taxon>
        <taxon>Parasphingopyxis</taxon>
    </lineage>
</organism>
<keyword evidence="2" id="KW-0560">Oxidoreductase</keyword>
<keyword evidence="5" id="KW-1185">Reference proteome</keyword>
<dbReference type="InterPro" id="IPR012349">
    <property type="entry name" value="Split_barrel_FMN-bd"/>
</dbReference>
<dbReference type="RefSeq" id="WP_245953755.1">
    <property type="nucleotide sequence ID" value="NZ_QRDP01000004.1"/>
</dbReference>
<sequence length="169" mass="18829">MPTPTPDHRSGSDSRTLRDALGCFGTGVTVVTTLDRDDAPVGLTANSFTSVSLDPELLLVCLNKKSATLPWFERAEAFAVNVLHIGQQETAQRFATPDIDRFRDTDWEAWSTGVPMLCDSLANFECAKFAEYDGGDHLILLGRVIRVRFDSDRDPLLYFRGGYRALHFD</sequence>
<comment type="caution">
    <text evidence="4">The sequence shown here is derived from an EMBL/GenBank/DDBJ whole genome shotgun (WGS) entry which is preliminary data.</text>
</comment>
<protein>
    <submittedName>
        <fullName evidence="4">Flavin reductase (DIM6/NTAB) family NADH-FMN oxidoreductase RutF</fullName>
    </submittedName>
</protein>
<feature type="domain" description="Flavin reductase like" evidence="3">
    <location>
        <begin position="21"/>
        <end position="165"/>
    </location>
</feature>
<dbReference type="SMART" id="SM00903">
    <property type="entry name" value="Flavin_Reduct"/>
    <property type="match status" value="1"/>
</dbReference>
<dbReference type="Proteomes" id="UP000256310">
    <property type="component" value="Unassembled WGS sequence"/>
</dbReference>
<dbReference type="SUPFAM" id="SSF50475">
    <property type="entry name" value="FMN-binding split barrel"/>
    <property type="match status" value="1"/>
</dbReference>
<comment type="similarity">
    <text evidence="1">Belongs to the non-flavoprotein flavin reductase family.</text>
</comment>
<dbReference type="Gene3D" id="2.30.110.10">
    <property type="entry name" value="Electron Transport, Fmn-binding Protein, Chain A"/>
    <property type="match status" value="1"/>
</dbReference>
<dbReference type="GO" id="GO:0010181">
    <property type="term" value="F:FMN binding"/>
    <property type="evidence" value="ECO:0007669"/>
    <property type="project" value="InterPro"/>
</dbReference>
<dbReference type="PANTHER" id="PTHR30466">
    <property type="entry name" value="FLAVIN REDUCTASE"/>
    <property type="match status" value="1"/>
</dbReference>
<evidence type="ECO:0000256" key="1">
    <source>
        <dbReference type="ARBA" id="ARBA00008898"/>
    </source>
</evidence>
<evidence type="ECO:0000259" key="3">
    <source>
        <dbReference type="SMART" id="SM00903"/>
    </source>
</evidence>
<dbReference type="AlphaFoldDB" id="A0A3D9FHR1"/>
<dbReference type="InterPro" id="IPR050268">
    <property type="entry name" value="NADH-dep_flavin_reductase"/>
</dbReference>
<evidence type="ECO:0000256" key="2">
    <source>
        <dbReference type="ARBA" id="ARBA00023002"/>
    </source>
</evidence>
<accession>A0A3D9FHR1</accession>
<evidence type="ECO:0000313" key="5">
    <source>
        <dbReference type="Proteomes" id="UP000256310"/>
    </source>
</evidence>
<evidence type="ECO:0000313" key="4">
    <source>
        <dbReference type="EMBL" id="RED16626.1"/>
    </source>
</evidence>
<dbReference type="EMBL" id="QRDP01000004">
    <property type="protein sequence ID" value="RED16626.1"/>
    <property type="molecule type" value="Genomic_DNA"/>
</dbReference>
<dbReference type="Pfam" id="PF01613">
    <property type="entry name" value="Flavin_Reduct"/>
    <property type="match status" value="1"/>
</dbReference>